<evidence type="ECO:0000256" key="5">
    <source>
        <dbReference type="ARBA" id="ARBA00031395"/>
    </source>
</evidence>
<proteinExistence type="inferred from homology"/>
<accession>A0A375YP60</accession>
<keyword evidence="4 7" id="KW-0808">Transferase</keyword>
<dbReference type="PANTHER" id="PTHR43757:SF2">
    <property type="entry name" value="AMINOMETHYLTRANSFERASE, MITOCHONDRIAL"/>
    <property type="match status" value="1"/>
</dbReference>
<dbReference type="InterPro" id="IPR013977">
    <property type="entry name" value="GcvT_C"/>
</dbReference>
<comment type="similarity">
    <text evidence="1 7">Belongs to the GcvT family.</text>
</comment>
<evidence type="ECO:0000313" key="12">
    <source>
        <dbReference type="Proteomes" id="UP000252008"/>
    </source>
</evidence>
<dbReference type="AlphaFoldDB" id="A0A375YP60"/>
<keyword evidence="12" id="KW-1185">Reference proteome</keyword>
<dbReference type="InterPro" id="IPR029043">
    <property type="entry name" value="GcvT/YgfZ_C"/>
</dbReference>
<keyword evidence="11" id="KW-0489">Methyltransferase</keyword>
<dbReference type="InterPro" id="IPR006223">
    <property type="entry name" value="GcvT"/>
</dbReference>
<dbReference type="EC" id="2.1.2.10" evidence="2 7"/>
<dbReference type="SUPFAM" id="SSF101790">
    <property type="entry name" value="Aminomethyltransferase beta-barrel domain"/>
    <property type="match status" value="1"/>
</dbReference>
<evidence type="ECO:0000256" key="8">
    <source>
        <dbReference type="PIRSR" id="PIRSR006487-1"/>
    </source>
</evidence>
<feature type="binding site" evidence="8">
    <location>
        <position position="200"/>
    </location>
    <ligand>
        <name>substrate</name>
    </ligand>
</feature>
<dbReference type="InterPro" id="IPR028896">
    <property type="entry name" value="GcvT/YgfZ/DmdA"/>
</dbReference>
<dbReference type="InterPro" id="IPR006222">
    <property type="entry name" value="GCVT_N"/>
</dbReference>
<reference evidence="11 12" key="1">
    <citation type="submission" date="2018-05" db="EMBL/GenBank/DDBJ databases">
        <authorList>
            <consortium name="IHU Genomes"/>
        </authorList>
    </citation>
    <scope>NUCLEOTIDE SEQUENCE [LARGE SCALE GENOMIC DNA]</scope>
    <source>
        <strain evidence="11 12">P7335</strain>
    </source>
</reference>
<evidence type="ECO:0000256" key="2">
    <source>
        <dbReference type="ARBA" id="ARBA00012616"/>
    </source>
</evidence>
<evidence type="ECO:0000256" key="7">
    <source>
        <dbReference type="HAMAP-Rule" id="MF_00259"/>
    </source>
</evidence>
<dbReference type="Pfam" id="PF08669">
    <property type="entry name" value="GCV_T_C"/>
    <property type="match status" value="1"/>
</dbReference>
<evidence type="ECO:0000256" key="1">
    <source>
        <dbReference type="ARBA" id="ARBA00008609"/>
    </source>
</evidence>
<dbReference type="GO" id="GO:0032259">
    <property type="term" value="P:methylation"/>
    <property type="evidence" value="ECO:0007669"/>
    <property type="project" value="UniProtKB-KW"/>
</dbReference>
<dbReference type="GO" id="GO:0005829">
    <property type="term" value="C:cytosol"/>
    <property type="evidence" value="ECO:0007669"/>
    <property type="project" value="TreeGrafter"/>
</dbReference>
<name>A0A375YP60_MYCPF</name>
<dbReference type="Gene3D" id="3.30.1360.120">
    <property type="entry name" value="Probable tRNA modification gtpase trme, domain 1"/>
    <property type="match status" value="1"/>
</dbReference>
<dbReference type="Pfam" id="PF01571">
    <property type="entry name" value="GCV_T"/>
    <property type="match status" value="1"/>
</dbReference>
<evidence type="ECO:0000259" key="10">
    <source>
        <dbReference type="Pfam" id="PF08669"/>
    </source>
</evidence>
<dbReference type="InterPro" id="IPR022903">
    <property type="entry name" value="GcvT_bac"/>
</dbReference>
<dbReference type="NCBIfam" id="NF001567">
    <property type="entry name" value="PRK00389.1"/>
    <property type="match status" value="1"/>
</dbReference>
<dbReference type="EMBL" id="UEGS01000001">
    <property type="protein sequence ID" value="SRX82774.1"/>
    <property type="molecule type" value="Genomic_DNA"/>
</dbReference>
<comment type="catalytic activity">
    <reaction evidence="6 7">
        <text>N(6)-[(R)-S(8)-aminomethyldihydrolipoyl]-L-lysyl-[protein] + (6S)-5,6,7,8-tetrahydrofolate = N(6)-[(R)-dihydrolipoyl]-L-lysyl-[protein] + (6R)-5,10-methylene-5,6,7,8-tetrahydrofolate + NH4(+)</text>
        <dbReference type="Rhea" id="RHEA:16945"/>
        <dbReference type="Rhea" id="RHEA-COMP:10475"/>
        <dbReference type="Rhea" id="RHEA-COMP:10492"/>
        <dbReference type="ChEBI" id="CHEBI:15636"/>
        <dbReference type="ChEBI" id="CHEBI:28938"/>
        <dbReference type="ChEBI" id="CHEBI:57453"/>
        <dbReference type="ChEBI" id="CHEBI:83100"/>
        <dbReference type="ChEBI" id="CHEBI:83143"/>
        <dbReference type="EC" id="2.1.2.10"/>
    </reaction>
</comment>
<comment type="function">
    <text evidence="7">The glycine cleavage system catalyzes the degradation of glycine.</text>
</comment>
<dbReference type="GO" id="GO:0008168">
    <property type="term" value="F:methyltransferase activity"/>
    <property type="evidence" value="ECO:0007669"/>
    <property type="project" value="UniProtKB-KW"/>
</dbReference>
<sequence>MWFAVSDNLLAGPLENRHRELGASFAEFGGWLMPVSYAGTVAEHTATRTTVGLFDVSHLGKALVKGPGAAEYVNSAFTNDLRRIGPGKAQYTLCCTESGGVIDDLIAYYVSDDEIFLVPNAANTAAVVAALQERAPAGLTITDEHRSRAVLAVQGPKSTDVLAALGLPTDMDYMGYTDAQFNGVDVRVCRTGYTGEHGYELLPTWDEAAIVFDALVDAVKAAGGELAGLGARDTLRTEMGYPLHGHELSLDISPLQARCGWAVGWKKDAFWGRDALLAEKEAGPRRTLRGLRAVGRGVLRPELTVLSGDTAVGVTTSGTFSPTLKVGIALALIDTEAGVADGDRVAVDVRGRQVECEVVKPPFVDTRTR</sequence>
<dbReference type="GO" id="GO:0008483">
    <property type="term" value="F:transaminase activity"/>
    <property type="evidence" value="ECO:0007669"/>
    <property type="project" value="UniProtKB-KW"/>
</dbReference>
<evidence type="ECO:0000256" key="6">
    <source>
        <dbReference type="ARBA" id="ARBA00047665"/>
    </source>
</evidence>
<dbReference type="PANTHER" id="PTHR43757">
    <property type="entry name" value="AMINOMETHYLTRANSFERASE"/>
    <property type="match status" value="1"/>
</dbReference>
<comment type="subunit">
    <text evidence="7">The glycine cleavage system is composed of four proteins: P, T, L and H.</text>
</comment>
<evidence type="ECO:0000256" key="4">
    <source>
        <dbReference type="ARBA" id="ARBA00022679"/>
    </source>
</evidence>
<protein>
    <recommendedName>
        <fullName evidence="2 7">Aminomethyltransferase</fullName>
        <ecNumber evidence="2 7">2.1.2.10</ecNumber>
    </recommendedName>
    <alternativeName>
        <fullName evidence="5 7">Glycine cleavage system T protein</fullName>
    </alternativeName>
</protein>
<dbReference type="PIRSF" id="PIRSF006487">
    <property type="entry name" value="GcvT"/>
    <property type="match status" value="1"/>
</dbReference>
<evidence type="ECO:0000256" key="3">
    <source>
        <dbReference type="ARBA" id="ARBA00022576"/>
    </source>
</evidence>
<dbReference type="SUPFAM" id="SSF103025">
    <property type="entry name" value="Folate-binding domain"/>
    <property type="match status" value="1"/>
</dbReference>
<feature type="domain" description="GCVT N-terminal" evidence="9">
    <location>
        <begin position="15"/>
        <end position="267"/>
    </location>
</feature>
<dbReference type="GO" id="GO:0019464">
    <property type="term" value="P:glycine decarboxylation via glycine cleavage system"/>
    <property type="evidence" value="ECO:0007669"/>
    <property type="project" value="UniProtKB-UniRule"/>
</dbReference>
<dbReference type="NCBIfam" id="TIGR00528">
    <property type="entry name" value="gcvT"/>
    <property type="match status" value="1"/>
</dbReference>
<evidence type="ECO:0000259" key="9">
    <source>
        <dbReference type="Pfam" id="PF01571"/>
    </source>
</evidence>
<dbReference type="InterPro" id="IPR027266">
    <property type="entry name" value="TrmE/GcvT-like"/>
</dbReference>
<dbReference type="GO" id="GO:0005960">
    <property type="term" value="C:glycine cleavage complex"/>
    <property type="evidence" value="ECO:0007669"/>
    <property type="project" value="InterPro"/>
</dbReference>
<evidence type="ECO:0000313" key="11">
    <source>
        <dbReference type="EMBL" id="SRX82774.1"/>
    </source>
</evidence>
<organism evidence="11 12">
    <name type="scientific">Mycolicibacterium parafortuitum</name>
    <name type="common">Mycobacterium parafortuitum</name>
    <dbReference type="NCBI Taxonomy" id="39692"/>
    <lineage>
        <taxon>Bacteria</taxon>
        <taxon>Bacillati</taxon>
        <taxon>Actinomycetota</taxon>
        <taxon>Actinomycetes</taxon>
        <taxon>Mycobacteriales</taxon>
        <taxon>Mycobacteriaceae</taxon>
        <taxon>Mycolicibacterium</taxon>
    </lineage>
</organism>
<dbReference type="STRING" id="39692.BST38_24135"/>
<dbReference type="Proteomes" id="UP000252008">
    <property type="component" value="Unassembled WGS sequence"/>
</dbReference>
<feature type="domain" description="Aminomethyltransferase C-terminal" evidence="10">
    <location>
        <begin position="286"/>
        <end position="365"/>
    </location>
</feature>
<dbReference type="GO" id="GO:0004047">
    <property type="term" value="F:aminomethyltransferase activity"/>
    <property type="evidence" value="ECO:0007669"/>
    <property type="project" value="UniProtKB-UniRule"/>
</dbReference>
<gene>
    <name evidence="7" type="primary">gcvT</name>
    <name evidence="11" type="ORF">MPP7335_04540</name>
</gene>
<keyword evidence="3 7" id="KW-0032">Aminotransferase</keyword>
<dbReference type="HAMAP" id="MF_00259">
    <property type="entry name" value="GcvT"/>
    <property type="match status" value="1"/>
</dbReference>